<feature type="transmembrane region" description="Helical" evidence="1">
    <location>
        <begin position="6"/>
        <end position="30"/>
    </location>
</feature>
<reference evidence="3" key="1">
    <citation type="submission" date="2016-11" db="EMBL/GenBank/DDBJ databases">
        <authorList>
            <person name="Varghese N."/>
            <person name="Submissions S."/>
        </authorList>
    </citation>
    <scope>NUCLEOTIDE SEQUENCE [LARGE SCALE GENOMIC DNA]</scope>
    <source>
        <strain evidence="3">GAS401</strain>
    </source>
</reference>
<organism evidence="2 3">
    <name type="scientific">Bradyrhizobium erythrophlei</name>
    <dbReference type="NCBI Taxonomy" id="1437360"/>
    <lineage>
        <taxon>Bacteria</taxon>
        <taxon>Pseudomonadati</taxon>
        <taxon>Pseudomonadota</taxon>
        <taxon>Alphaproteobacteria</taxon>
        <taxon>Hyphomicrobiales</taxon>
        <taxon>Nitrobacteraceae</taxon>
        <taxon>Bradyrhizobium</taxon>
    </lineage>
</organism>
<dbReference type="EMBL" id="LT670849">
    <property type="protein sequence ID" value="SHN82717.1"/>
    <property type="molecule type" value="Genomic_DNA"/>
</dbReference>
<evidence type="ECO:0000313" key="2">
    <source>
        <dbReference type="EMBL" id="SHN82717.1"/>
    </source>
</evidence>
<accession>A0A1M7UIK5</accession>
<keyword evidence="1" id="KW-1133">Transmembrane helix</keyword>
<proteinExistence type="predicted"/>
<gene>
    <name evidence="2" type="ORF">SAMN05444170_5219</name>
</gene>
<evidence type="ECO:0000313" key="3">
    <source>
        <dbReference type="Proteomes" id="UP000184096"/>
    </source>
</evidence>
<dbReference type="RefSeq" id="WP_072822225.1">
    <property type="nucleotide sequence ID" value="NZ_LT670849.1"/>
</dbReference>
<keyword evidence="1" id="KW-0812">Transmembrane</keyword>
<name>A0A1M7UIK5_9BRAD</name>
<keyword evidence="3" id="KW-1185">Reference proteome</keyword>
<sequence>MILYWVVPYLLVAAPFVIVLFAIVLGGCAMTRTAGDQAYQSRFYSDPNSRTGQELVNELERREARAELRRIIDEAQR</sequence>
<protein>
    <submittedName>
        <fullName evidence="2">Uncharacterized protein</fullName>
    </submittedName>
</protein>
<evidence type="ECO:0000256" key="1">
    <source>
        <dbReference type="SAM" id="Phobius"/>
    </source>
</evidence>
<dbReference type="Proteomes" id="UP000184096">
    <property type="component" value="Chromosome I"/>
</dbReference>
<keyword evidence="1" id="KW-0472">Membrane</keyword>
<dbReference type="AlphaFoldDB" id="A0A1M7UIK5"/>